<keyword evidence="6" id="KW-0560">Oxidoreductase</keyword>
<sequence length="394" mass="44197">MNKSTTPVAVSIDPSLRKILIDWPEGSSSSFHYVWLRHSGRCPGGMPNDTAVKIDLLPDDPKCLVINNIDIRDDKLLIQWADNNIETIHELPTLRRSAYDSSARRLCKSAPTLWDATNAGGIPSYTFQTLGDLETIFEIQLSIRDFGIARIQNVPVESGVVATVAEHFGPIHVNNYGRVFDVKTQTNLTLGSNTGEYLGPHTDESYRHAAPGITFFHCLSASSDNGGESILVDGFKAAEILKQIDRESFDVLCQVPVFFQRLALPEEDMQSHRRIITVDIDGDVEGIRFTDRTIPPQDLPEELMEPVYKAIKAFWKIVNSDELKFIHLMRPGDLHIFDNQRVLHGRTAFDPTTSKRHLQQCSVNRDEFHNTLRTLAARFNHPAQNLKMNGGALG</sequence>
<dbReference type="InterPro" id="IPR038492">
    <property type="entry name" value="GBBH-like_N_sf"/>
</dbReference>
<comment type="cofactor">
    <cofactor evidence="2">
        <name>L-ascorbate</name>
        <dbReference type="ChEBI" id="CHEBI:38290"/>
    </cofactor>
</comment>
<evidence type="ECO:0000256" key="1">
    <source>
        <dbReference type="ARBA" id="ARBA00001954"/>
    </source>
</evidence>
<evidence type="ECO:0000256" key="6">
    <source>
        <dbReference type="ARBA" id="ARBA00023002"/>
    </source>
</evidence>
<name>A0A382HD16_9ZZZZ</name>
<dbReference type="GO" id="GO:0005739">
    <property type="term" value="C:mitochondrion"/>
    <property type="evidence" value="ECO:0007669"/>
    <property type="project" value="TreeGrafter"/>
</dbReference>
<gene>
    <name evidence="9" type="ORF">METZ01_LOCUS237661</name>
</gene>
<evidence type="ECO:0000256" key="7">
    <source>
        <dbReference type="ARBA" id="ARBA00023004"/>
    </source>
</evidence>
<feature type="domain" description="TauD/TfdA-like" evidence="8">
    <location>
        <begin position="136"/>
        <end position="361"/>
    </location>
</feature>
<evidence type="ECO:0000256" key="4">
    <source>
        <dbReference type="ARBA" id="ARBA00022723"/>
    </source>
</evidence>
<evidence type="ECO:0000259" key="8">
    <source>
        <dbReference type="Pfam" id="PF02668"/>
    </source>
</evidence>
<dbReference type="InterPro" id="IPR050411">
    <property type="entry name" value="AlphaKG_dependent_hydroxylases"/>
</dbReference>
<evidence type="ECO:0000256" key="2">
    <source>
        <dbReference type="ARBA" id="ARBA00001961"/>
    </source>
</evidence>
<organism evidence="9">
    <name type="scientific">marine metagenome</name>
    <dbReference type="NCBI Taxonomy" id="408172"/>
    <lineage>
        <taxon>unclassified sequences</taxon>
        <taxon>metagenomes</taxon>
        <taxon>ecological metagenomes</taxon>
    </lineage>
</organism>
<dbReference type="InterPro" id="IPR003819">
    <property type="entry name" value="TauD/TfdA-like"/>
</dbReference>
<dbReference type="EMBL" id="UINC01060374">
    <property type="protein sequence ID" value="SVB84807.1"/>
    <property type="molecule type" value="Genomic_DNA"/>
</dbReference>
<dbReference type="Gene3D" id="3.60.130.10">
    <property type="entry name" value="Clavaminate synthase-like"/>
    <property type="match status" value="1"/>
</dbReference>
<dbReference type="PANTHER" id="PTHR10696">
    <property type="entry name" value="GAMMA-BUTYROBETAINE HYDROXYLASE-RELATED"/>
    <property type="match status" value="1"/>
</dbReference>
<evidence type="ECO:0000256" key="5">
    <source>
        <dbReference type="ARBA" id="ARBA00022964"/>
    </source>
</evidence>
<dbReference type="SUPFAM" id="SSF51197">
    <property type="entry name" value="Clavaminate synthase-like"/>
    <property type="match status" value="1"/>
</dbReference>
<dbReference type="GO" id="GO:0045329">
    <property type="term" value="P:carnitine biosynthetic process"/>
    <property type="evidence" value="ECO:0007669"/>
    <property type="project" value="TreeGrafter"/>
</dbReference>
<dbReference type="GO" id="GO:0051213">
    <property type="term" value="F:dioxygenase activity"/>
    <property type="evidence" value="ECO:0007669"/>
    <property type="project" value="UniProtKB-KW"/>
</dbReference>
<evidence type="ECO:0000313" key="9">
    <source>
        <dbReference type="EMBL" id="SVB84807.1"/>
    </source>
</evidence>
<comment type="similarity">
    <text evidence="3">Belongs to the gamma-BBH/TMLD family.</text>
</comment>
<keyword evidence="7" id="KW-0408">Iron</keyword>
<dbReference type="Pfam" id="PF02668">
    <property type="entry name" value="TauD"/>
    <property type="match status" value="1"/>
</dbReference>
<comment type="cofactor">
    <cofactor evidence="1">
        <name>Fe(2+)</name>
        <dbReference type="ChEBI" id="CHEBI:29033"/>
    </cofactor>
</comment>
<dbReference type="InterPro" id="IPR042098">
    <property type="entry name" value="TauD-like_sf"/>
</dbReference>
<protein>
    <recommendedName>
        <fullName evidence="8">TauD/TfdA-like domain-containing protein</fullName>
    </recommendedName>
</protein>
<keyword evidence="5" id="KW-0223">Dioxygenase</keyword>
<dbReference type="AlphaFoldDB" id="A0A382HD16"/>
<evidence type="ECO:0000256" key="3">
    <source>
        <dbReference type="ARBA" id="ARBA00008654"/>
    </source>
</evidence>
<dbReference type="PANTHER" id="PTHR10696:SF51">
    <property type="entry name" value="TRIMETHYLLYSINE DIOXYGENASE, MITOCHONDRIAL"/>
    <property type="match status" value="1"/>
</dbReference>
<dbReference type="Gene3D" id="3.30.2020.30">
    <property type="match status" value="1"/>
</dbReference>
<dbReference type="GO" id="GO:0046872">
    <property type="term" value="F:metal ion binding"/>
    <property type="evidence" value="ECO:0007669"/>
    <property type="project" value="UniProtKB-KW"/>
</dbReference>
<accession>A0A382HD16</accession>
<reference evidence="9" key="1">
    <citation type="submission" date="2018-05" db="EMBL/GenBank/DDBJ databases">
        <authorList>
            <person name="Lanie J.A."/>
            <person name="Ng W.-L."/>
            <person name="Kazmierczak K.M."/>
            <person name="Andrzejewski T.M."/>
            <person name="Davidsen T.M."/>
            <person name="Wayne K.J."/>
            <person name="Tettelin H."/>
            <person name="Glass J.I."/>
            <person name="Rusch D."/>
            <person name="Podicherti R."/>
            <person name="Tsui H.-C.T."/>
            <person name="Winkler M.E."/>
        </authorList>
    </citation>
    <scope>NUCLEOTIDE SEQUENCE</scope>
</reference>
<keyword evidence="4" id="KW-0479">Metal-binding</keyword>
<proteinExistence type="inferred from homology"/>